<evidence type="ECO:0000259" key="6">
    <source>
        <dbReference type="PROSITE" id="PS51186"/>
    </source>
</evidence>
<proteinExistence type="predicted"/>
<accession>A0A2M9CER5</accession>
<keyword evidence="2" id="KW-1277">Toxin-antitoxin system</keyword>
<dbReference type="CDD" id="cd04301">
    <property type="entry name" value="NAT_SF"/>
    <property type="match status" value="1"/>
</dbReference>
<name>A0A2M9CER5_9CELL</name>
<dbReference type="PROSITE" id="PS51186">
    <property type="entry name" value="GNAT"/>
    <property type="match status" value="1"/>
</dbReference>
<evidence type="ECO:0000313" key="8">
    <source>
        <dbReference type="Proteomes" id="UP000231693"/>
    </source>
</evidence>
<evidence type="ECO:0000256" key="4">
    <source>
        <dbReference type="ARBA" id="ARBA00023315"/>
    </source>
</evidence>
<dbReference type="InterPro" id="IPR016181">
    <property type="entry name" value="Acyl_CoA_acyltransferase"/>
</dbReference>
<dbReference type="PANTHER" id="PTHR36449:SF1">
    <property type="entry name" value="ACETYLTRANSFERASE"/>
    <property type="match status" value="1"/>
</dbReference>
<evidence type="ECO:0000256" key="1">
    <source>
        <dbReference type="ARBA" id="ARBA00022491"/>
    </source>
</evidence>
<dbReference type="InterPro" id="IPR000182">
    <property type="entry name" value="GNAT_dom"/>
</dbReference>
<protein>
    <submittedName>
        <fullName evidence="7">Acetyltransferase (GNAT) family protein</fullName>
    </submittedName>
</protein>
<reference evidence="7 8" key="1">
    <citation type="submission" date="2017-11" db="EMBL/GenBank/DDBJ databases">
        <title>Genomic Encyclopedia of Archaeal and Bacterial Type Strains, Phase II (KMG-II): From Individual Species to Whole Genera.</title>
        <authorList>
            <person name="Goeker M."/>
        </authorList>
    </citation>
    <scope>NUCLEOTIDE SEQUENCE [LARGE SCALE GENOMIC DNA]</scope>
    <source>
        <strain evidence="7 8">DSM 25478</strain>
    </source>
</reference>
<evidence type="ECO:0000313" key="7">
    <source>
        <dbReference type="EMBL" id="PJJ70367.1"/>
    </source>
</evidence>
<keyword evidence="4" id="KW-0012">Acyltransferase</keyword>
<gene>
    <name evidence="7" type="ORF">CLV28_2201</name>
</gene>
<feature type="domain" description="N-acetyltransferase" evidence="6">
    <location>
        <begin position="12"/>
        <end position="161"/>
    </location>
</feature>
<dbReference type="Proteomes" id="UP000231693">
    <property type="component" value="Unassembled WGS sequence"/>
</dbReference>
<dbReference type="PANTHER" id="PTHR36449">
    <property type="entry name" value="ACETYLTRANSFERASE-RELATED"/>
    <property type="match status" value="1"/>
</dbReference>
<dbReference type="GO" id="GO:0016747">
    <property type="term" value="F:acyltransferase activity, transferring groups other than amino-acyl groups"/>
    <property type="evidence" value="ECO:0007669"/>
    <property type="project" value="InterPro"/>
</dbReference>
<dbReference type="Pfam" id="PF13508">
    <property type="entry name" value="Acetyltransf_7"/>
    <property type="match status" value="1"/>
</dbReference>
<dbReference type="Gene3D" id="3.40.630.30">
    <property type="match status" value="1"/>
</dbReference>
<sequence>MLITQPFDSAALKLHPFSCGEPELDDWLAKFAGQSEKRDNVRTTLLLDEQRCRIAGYYSMRTYELSAADAASAMGRSRRYPVPAMLLARLAVDSDYQGHGAGRLLLFDALQRLLAAANDIGFEIVVVHALHEDAACFYLRHGFRRFLDHELNLFLTTKDLRATFATMDPG</sequence>
<keyword evidence="8" id="KW-1185">Reference proteome</keyword>
<evidence type="ECO:0000256" key="5">
    <source>
        <dbReference type="ARBA" id="ARBA00049880"/>
    </source>
</evidence>
<evidence type="ECO:0000256" key="2">
    <source>
        <dbReference type="ARBA" id="ARBA00022649"/>
    </source>
</evidence>
<comment type="caution">
    <text evidence="7">The sequence shown here is derived from an EMBL/GenBank/DDBJ whole genome shotgun (WGS) entry which is preliminary data.</text>
</comment>
<dbReference type="SUPFAM" id="SSF55729">
    <property type="entry name" value="Acyl-CoA N-acyltransferases (Nat)"/>
    <property type="match status" value="1"/>
</dbReference>
<comment type="catalytic activity">
    <reaction evidence="5">
        <text>glycyl-tRNA(Gly) + acetyl-CoA = N-acetylglycyl-tRNA(Gly) + CoA + H(+)</text>
        <dbReference type="Rhea" id="RHEA:81867"/>
        <dbReference type="Rhea" id="RHEA-COMP:9683"/>
        <dbReference type="Rhea" id="RHEA-COMP:19766"/>
        <dbReference type="ChEBI" id="CHEBI:15378"/>
        <dbReference type="ChEBI" id="CHEBI:57287"/>
        <dbReference type="ChEBI" id="CHEBI:57288"/>
        <dbReference type="ChEBI" id="CHEBI:78522"/>
        <dbReference type="ChEBI" id="CHEBI:232036"/>
    </reaction>
</comment>
<dbReference type="EMBL" id="PGFE01000003">
    <property type="protein sequence ID" value="PJJ70367.1"/>
    <property type="molecule type" value="Genomic_DNA"/>
</dbReference>
<evidence type="ECO:0000256" key="3">
    <source>
        <dbReference type="ARBA" id="ARBA00022679"/>
    </source>
</evidence>
<dbReference type="AlphaFoldDB" id="A0A2M9CER5"/>
<keyword evidence="3 7" id="KW-0808">Transferase</keyword>
<organism evidence="7 8">
    <name type="scientific">Sediminihabitans luteus</name>
    <dbReference type="NCBI Taxonomy" id="1138585"/>
    <lineage>
        <taxon>Bacteria</taxon>
        <taxon>Bacillati</taxon>
        <taxon>Actinomycetota</taxon>
        <taxon>Actinomycetes</taxon>
        <taxon>Micrococcales</taxon>
        <taxon>Cellulomonadaceae</taxon>
        <taxon>Sediminihabitans</taxon>
    </lineage>
</organism>
<keyword evidence="1" id="KW-0678">Repressor</keyword>